<keyword evidence="2" id="KW-1185">Reference proteome</keyword>
<dbReference type="RefSeq" id="WP_249283304.1">
    <property type="nucleotide sequence ID" value="NZ_JACRST010000016.1"/>
</dbReference>
<dbReference type="Gene3D" id="1.10.132.80">
    <property type="match status" value="1"/>
</dbReference>
<comment type="caution">
    <text evidence="1">The sequence shown here is derived from an EMBL/GenBank/DDBJ whole genome shotgun (WGS) entry which is preliminary data.</text>
</comment>
<dbReference type="InterPro" id="IPR032066">
    <property type="entry name" value="GP3_package"/>
</dbReference>
<evidence type="ECO:0000313" key="1">
    <source>
        <dbReference type="EMBL" id="MBC8547229.1"/>
    </source>
</evidence>
<name>A0A926E198_9FIRM</name>
<dbReference type="Pfam" id="PF16677">
    <property type="entry name" value="GP3_package"/>
    <property type="match status" value="1"/>
</dbReference>
<dbReference type="EMBL" id="JACRST010000016">
    <property type="protein sequence ID" value="MBC8547229.1"/>
    <property type="molecule type" value="Genomic_DNA"/>
</dbReference>
<protein>
    <recommendedName>
        <fullName evidence="3">Terminase small subunit</fullName>
    </recommendedName>
</protein>
<evidence type="ECO:0008006" key="3">
    <source>
        <dbReference type="Google" id="ProtNLM"/>
    </source>
</evidence>
<organism evidence="1 2">
    <name type="scientific">Ligaoa zhengdingensis</name>
    <dbReference type="NCBI Taxonomy" id="2763658"/>
    <lineage>
        <taxon>Bacteria</taxon>
        <taxon>Bacillati</taxon>
        <taxon>Bacillota</taxon>
        <taxon>Clostridia</taxon>
        <taxon>Eubacteriales</taxon>
        <taxon>Oscillospiraceae</taxon>
        <taxon>Ligaoa</taxon>
    </lineage>
</organism>
<evidence type="ECO:0000313" key="2">
    <source>
        <dbReference type="Proteomes" id="UP000653127"/>
    </source>
</evidence>
<sequence length="151" mass="17195">MARESTEKHPGGRPTKYQADYCEKIVDYFRVEPQRVEYKRTYYADGGVKSEEPVTVGIQFPTFQGFADSIGVDMSTLTEWRGKYARFSAAYSHAKELQEKIWLVNGMGGQYNAQFAQFFGKNCLGYKDKQETEHSGGITVEFVDEADAWAE</sequence>
<accession>A0A926E198</accession>
<dbReference type="AlphaFoldDB" id="A0A926E198"/>
<reference evidence="1" key="1">
    <citation type="submission" date="2020-08" db="EMBL/GenBank/DDBJ databases">
        <title>Genome public.</title>
        <authorList>
            <person name="Liu C."/>
            <person name="Sun Q."/>
        </authorList>
    </citation>
    <scope>NUCLEOTIDE SEQUENCE</scope>
    <source>
        <strain evidence="1">NSJ-31</strain>
    </source>
</reference>
<gene>
    <name evidence="1" type="ORF">H8711_09865</name>
</gene>
<proteinExistence type="predicted"/>
<dbReference type="Proteomes" id="UP000653127">
    <property type="component" value="Unassembled WGS sequence"/>
</dbReference>